<keyword evidence="4" id="KW-1185">Reference proteome</keyword>
<dbReference type="RefSeq" id="WP_184574727.1">
    <property type="nucleotide sequence ID" value="NZ_JACHJT010000001.1"/>
</dbReference>
<proteinExistence type="predicted"/>
<name>A0A7W7W1Q1_9ACTN</name>
<reference evidence="3 4" key="1">
    <citation type="submission" date="2020-08" db="EMBL/GenBank/DDBJ databases">
        <title>Sequencing the genomes of 1000 actinobacteria strains.</title>
        <authorList>
            <person name="Klenk H.-P."/>
        </authorList>
    </citation>
    <scope>NUCLEOTIDE SEQUENCE [LARGE SCALE GENOMIC DNA]</scope>
    <source>
        <strain evidence="3 4">DSM 102030</strain>
    </source>
</reference>
<feature type="transmembrane region" description="Helical" evidence="1">
    <location>
        <begin position="85"/>
        <end position="105"/>
    </location>
</feature>
<dbReference type="InterPro" id="IPR005530">
    <property type="entry name" value="SPW"/>
</dbReference>
<evidence type="ECO:0000259" key="2">
    <source>
        <dbReference type="Pfam" id="PF03779"/>
    </source>
</evidence>
<feature type="transmembrane region" description="Helical" evidence="1">
    <location>
        <begin position="7"/>
        <end position="23"/>
    </location>
</feature>
<evidence type="ECO:0000313" key="3">
    <source>
        <dbReference type="EMBL" id="MBB4929895.1"/>
    </source>
</evidence>
<feature type="domain" description="SPW repeat-containing integral membrane" evidence="2">
    <location>
        <begin position="5"/>
        <end position="98"/>
    </location>
</feature>
<feature type="transmembrane region" description="Helical" evidence="1">
    <location>
        <begin position="59"/>
        <end position="79"/>
    </location>
</feature>
<sequence length="115" mass="11935">MKGRWEDWVAVVAGVAAAVSWVWHGMLGIGMAAMLILGVLTVLAAVISITRPGLIATEVVTLALGVLMFLSPWLLAFAGTMAAAWTAWIAGAVIAVMGIVSLPLANTAHRKAATR</sequence>
<protein>
    <submittedName>
        <fullName evidence="3">Uncharacterized membrane protein HdeD (DUF308 family)</fullName>
    </submittedName>
</protein>
<comment type="caution">
    <text evidence="3">The sequence shown here is derived from an EMBL/GenBank/DDBJ whole genome shotgun (WGS) entry which is preliminary data.</text>
</comment>
<dbReference type="Pfam" id="PF03779">
    <property type="entry name" value="SPW"/>
    <property type="match status" value="1"/>
</dbReference>
<feature type="transmembrane region" description="Helical" evidence="1">
    <location>
        <begin position="29"/>
        <end position="47"/>
    </location>
</feature>
<keyword evidence="1" id="KW-0812">Transmembrane</keyword>
<dbReference type="AlphaFoldDB" id="A0A7W7W1Q1"/>
<keyword evidence="1" id="KW-1133">Transmembrane helix</keyword>
<evidence type="ECO:0000313" key="4">
    <source>
        <dbReference type="Proteomes" id="UP000523007"/>
    </source>
</evidence>
<organism evidence="3 4">
    <name type="scientific">Lipingzhangella halophila</name>
    <dbReference type="NCBI Taxonomy" id="1783352"/>
    <lineage>
        <taxon>Bacteria</taxon>
        <taxon>Bacillati</taxon>
        <taxon>Actinomycetota</taxon>
        <taxon>Actinomycetes</taxon>
        <taxon>Streptosporangiales</taxon>
        <taxon>Nocardiopsidaceae</taxon>
        <taxon>Lipingzhangella</taxon>
    </lineage>
</organism>
<evidence type="ECO:0000256" key="1">
    <source>
        <dbReference type="SAM" id="Phobius"/>
    </source>
</evidence>
<keyword evidence="1" id="KW-0472">Membrane</keyword>
<dbReference type="EMBL" id="JACHJT010000001">
    <property type="protein sequence ID" value="MBB4929895.1"/>
    <property type="molecule type" value="Genomic_DNA"/>
</dbReference>
<dbReference type="Proteomes" id="UP000523007">
    <property type="component" value="Unassembled WGS sequence"/>
</dbReference>
<gene>
    <name evidence="3" type="ORF">F4561_000715</name>
</gene>
<accession>A0A7W7W1Q1</accession>